<proteinExistence type="predicted"/>
<protein>
    <submittedName>
        <fullName evidence="1">Uncharacterized protein</fullName>
    </submittedName>
</protein>
<dbReference type="RefSeq" id="WP_203165438.1">
    <property type="nucleotide sequence ID" value="NZ_JAEVLS010000001.1"/>
</dbReference>
<reference evidence="1 2" key="1">
    <citation type="journal article" date="2021" name="Int. J. Syst. Evol. Microbiol.">
        <title>Steroidobacter gossypii sp. nov., isolated from soil of cotton cropping field.</title>
        <authorList>
            <person name="Huang R."/>
            <person name="Yang S."/>
            <person name="Zhen C."/>
            <person name="Liu W."/>
        </authorList>
    </citation>
    <scope>NUCLEOTIDE SEQUENCE [LARGE SCALE GENOMIC DNA]</scope>
    <source>
        <strain evidence="1 2">S1-65</strain>
    </source>
</reference>
<gene>
    <name evidence="1" type="ORF">JM946_01865</name>
</gene>
<evidence type="ECO:0000313" key="1">
    <source>
        <dbReference type="EMBL" id="MBM0103465.1"/>
    </source>
</evidence>
<organism evidence="1 2">
    <name type="scientific">Steroidobacter gossypii</name>
    <dbReference type="NCBI Taxonomy" id="2805490"/>
    <lineage>
        <taxon>Bacteria</taxon>
        <taxon>Pseudomonadati</taxon>
        <taxon>Pseudomonadota</taxon>
        <taxon>Gammaproteobacteria</taxon>
        <taxon>Steroidobacterales</taxon>
        <taxon>Steroidobacteraceae</taxon>
        <taxon>Steroidobacter</taxon>
    </lineage>
</organism>
<keyword evidence="2" id="KW-1185">Reference proteome</keyword>
<evidence type="ECO:0000313" key="2">
    <source>
        <dbReference type="Proteomes" id="UP000661077"/>
    </source>
</evidence>
<sequence length="66" mass="7794">MIWRVRENLPTAGNVFAEFYDFFDWAPYGYIDLAYVRARVVDAQLIVAKGPSVLIEHVYCEFYIRD</sequence>
<dbReference type="Proteomes" id="UP000661077">
    <property type="component" value="Unassembled WGS sequence"/>
</dbReference>
<comment type="caution">
    <text evidence="1">The sequence shown here is derived from an EMBL/GenBank/DDBJ whole genome shotgun (WGS) entry which is preliminary data.</text>
</comment>
<name>A0ABS1WR65_9GAMM</name>
<accession>A0ABS1WR65</accession>
<dbReference type="EMBL" id="JAEVLS010000001">
    <property type="protein sequence ID" value="MBM0103465.1"/>
    <property type="molecule type" value="Genomic_DNA"/>
</dbReference>